<dbReference type="Gene3D" id="3.30.460.80">
    <property type="entry name" value="NADH:ubiquinone oxidoreductase, 30kDa subunit"/>
    <property type="match status" value="1"/>
</dbReference>
<evidence type="ECO:0000313" key="5">
    <source>
        <dbReference type="EMBL" id="CAB4716531.1"/>
    </source>
</evidence>
<dbReference type="InterPro" id="IPR001268">
    <property type="entry name" value="NADH_UbQ_OxRdtase_30kDa_su"/>
</dbReference>
<name>A0A6J6QXG8_9ZZZZ</name>
<dbReference type="PROSITE" id="PS00542">
    <property type="entry name" value="COMPLEX1_30K"/>
    <property type="match status" value="1"/>
</dbReference>
<dbReference type="InterPro" id="IPR020396">
    <property type="entry name" value="NADH_UbQ_OxRdtase_CS"/>
</dbReference>
<feature type="compositionally biased region" description="Low complexity" evidence="3">
    <location>
        <begin position="239"/>
        <end position="250"/>
    </location>
</feature>
<evidence type="ECO:0000259" key="4">
    <source>
        <dbReference type="Pfam" id="PF00329"/>
    </source>
</evidence>
<dbReference type="EMBL" id="CAFBOF010000014">
    <property type="protein sequence ID" value="CAB4976520.1"/>
    <property type="molecule type" value="Genomic_DNA"/>
</dbReference>
<keyword evidence="2" id="KW-0813">Transport</keyword>
<accession>A0A6J6QXG8</accession>
<dbReference type="SUPFAM" id="SSF143243">
    <property type="entry name" value="Nqo5-like"/>
    <property type="match status" value="1"/>
</dbReference>
<evidence type="ECO:0000256" key="3">
    <source>
        <dbReference type="SAM" id="MobiDB-lite"/>
    </source>
</evidence>
<proteinExistence type="inferred from homology"/>
<reference evidence="5" key="1">
    <citation type="submission" date="2020-05" db="EMBL/GenBank/DDBJ databases">
        <authorList>
            <person name="Chiriac C."/>
            <person name="Salcher M."/>
            <person name="Ghai R."/>
            <person name="Kavagutti S V."/>
        </authorList>
    </citation>
    <scope>NUCLEOTIDE SEQUENCE</scope>
</reference>
<feature type="compositionally biased region" description="Low complexity" evidence="3">
    <location>
        <begin position="16"/>
        <end position="27"/>
    </location>
</feature>
<dbReference type="EMBL" id="CAFBMM010000024">
    <property type="protein sequence ID" value="CAB4904400.1"/>
    <property type="molecule type" value="Genomic_DNA"/>
</dbReference>
<evidence type="ECO:0000313" key="8">
    <source>
        <dbReference type="EMBL" id="CAB5021319.1"/>
    </source>
</evidence>
<protein>
    <submittedName>
        <fullName evidence="5">Unannotated protein</fullName>
    </submittedName>
</protein>
<evidence type="ECO:0000313" key="7">
    <source>
        <dbReference type="EMBL" id="CAB4976520.1"/>
    </source>
</evidence>
<evidence type="ECO:0000256" key="1">
    <source>
        <dbReference type="ARBA" id="ARBA00007569"/>
    </source>
</evidence>
<feature type="region of interest" description="Disordered" evidence="3">
    <location>
        <begin position="227"/>
        <end position="250"/>
    </location>
</feature>
<feature type="domain" description="NADH:ubiquinone oxidoreductase 30kDa subunit" evidence="4">
    <location>
        <begin position="67"/>
        <end position="214"/>
    </location>
</feature>
<dbReference type="PANTHER" id="PTHR10884:SF14">
    <property type="entry name" value="NADH DEHYDROGENASE [UBIQUINONE] IRON-SULFUR PROTEIN 3, MITOCHONDRIAL"/>
    <property type="match status" value="1"/>
</dbReference>
<gene>
    <name evidence="5" type="ORF">UFOPK2683_00303</name>
    <name evidence="6" type="ORF">UFOPK3605_00669</name>
    <name evidence="7" type="ORF">UFOPK3897_00844</name>
    <name evidence="8" type="ORF">UFOPK4121_00677</name>
</gene>
<dbReference type="GO" id="GO:0008137">
    <property type="term" value="F:NADH dehydrogenase (ubiquinone) activity"/>
    <property type="evidence" value="ECO:0007669"/>
    <property type="project" value="InterPro"/>
</dbReference>
<feature type="region of interest" description="Disordered" evidence="3">
    <location>
        <begin position="1"/>
        <end position="27"/>
    </location>
</feature>
<evidence type="ECO:0000313" key="6">
    <source>
        <dbReference type="EMBL" id="CAB4904400.1"/>
    </source>
</evidence>
<feature type="compositionally biased region" description="Polar residues" evidence="3">
    <location>
        <begin position="112"/>
        <end position="121"/>
    </location>
</feature>
<sequence length="250" mass="27137">MMSWPNAGEGRRSPLPDETTTPTETPGVEEVAAVPVSANAQEILNLINSELGAGVIEALPLFSDVVVRVRPEAWRQAAEVARDKLACDYITFVSGIDWMPAPKEEGAEADGDTSTPAQPTEMTPGAAGAAGRFQVFAHVQSTTRHWGITFKADLDENDPHIESWVRVYPGADWHERECAEMFGFKFDGHPNLRLLYLPAAFEGHPLRKDFPLLARVVKPWPGIVNVEGMPESDSPEPDSPAAATTENPGA</sequence>
<feature type="region of interest" description="Disordered" evidence="3">
    <location>
        <begin position="101"/>
        <end position="125"/>
    </location>
</feature>
<dbReference type="AlphaFoldDB" id="A0A6J6QXG8"/>
<dbReference type="EMBL" id="CAFBPQ010000015">
    <property type="protein sequence ID" value="CAB5021319.1"/>
    <property type="molecule type" value="Genomic_DNA"/>
</dbReference>
<dbReference type="PANTHER" id="PTHR10884">
    <property type="entry name" value="NADH DEHYDROGENASE UBIQUINONE IRON-SULFUR PROTEIN 3"/>
    <property type="match status" value="1"/>
</dbReference>
<evidence type="ECO:0000256" key="2">
    <source>
        <dbReference type="ARBA" id="ARBA00022448"/>
    </source>
</evidence>
<dbReference type="Pfam" id="PF00329">
    <property type="entry name" value="Complex1_30kDa"/>
    <property type="match status" value="1"/>
</dbReference>
<dbReference type="EMBL" id="CAEZYK010000010">
    <property type="protein sequence ID" value="CAB4716531.1"/>
    <property type="molecule type" value="Genomic_DNA"/>
</dbReference>
<organism evidence="5">
    <name type="scientific">freshwater metagenome</name>
    <dbReference type="NCBI Taxonomy" id="449393"/>
    <lineage>
        <taxon>unclassified sequences</taxon>
        <taxon>metagenomes</taxon>
        <taxon>ecological metagenomes</taxon>
    </lineage>
</organism>
<comment type="similarity">
    <text evidence="1">Belongs to the complex I 30 kDa subunit family.</text>
</comment>
<dbReference type="GO" id="GO:0016651">
    <property type="term" value="F:oxidoreductase activity, acting on NAD(P)H"/>
    <property type="evidence" value="ECO:0007669"/>
    <property type="project" value="InterPro"/>
</dbReference>
<dbReference type="InterPro" id="IPR037232">
    <property type="entry name" value="NADH_quin_OxRdtase_su_C/D-like"/>
</dbReference>